<evidence type="ECO:0000259" key="4">
    <source>
        <dbReference type="PROSITE" id="PS51635"/>
    </source>
</evidence>
<feature type="chain" id="PRO_5004215361" evidence="3">
    <location>
        <begin position="23"/>
        <end position="467"/>
    </location>
</feature>
<proteinExistence type="predicted"/>
<feature type="domain" description="PNPLA" evidence="4">
    <location>
        <begin position="59"/>
        <end position="262"/>
    </location>
</feature>
<dbReference type="PROSITE" id="PS51635">
    <property type="entry name" value="PNPLA"/>
    <property type="match status" value="1"/>
</dbReference>
<dbReference type="KEGG" id="hch:HCH_04146"/>
<dbReference type="Gene3D" id="3.40.1090.10">
    <property type="entry name" value="Cytosolic phospholipase A2 catalytic domain"/>
    <property type="match status" value="1"/>
</dbReference>
<evidence type="ECO:0000256" key="1">
    <source>
        <dbReference type="ARBA" id="ARBA00023098"/>
    </source>
</evidence>
<dbReference type="InterPro" id="IPR016035">
    <property type="entry name" value="Acyl_Trfase/lysoPLipase"/>
</dbReference>
<dbReference type="HOGENOM" id="CLU_046679_0_0_6"/>
<organism evidence="5 6">
    <name type="scientific">Hahella chejuensis (strain KCTC 2396)</name>
    <dbReference type="NCBI Taxonomy" id="349521"/>
    <lineage>
        <taxon>Bacteria</taxon>
        <taxon>Pseudomonadati</taxon>
        <taxon>Pseudomonadota</taxon>
        <taxon>Gammaproteobacteria</taxon>
        <taxon>Oceanospirillales</taxon>
        <taxon>Hahellaceae</taxon>
        <taxon>Hahella</taxon>
    </lineage>
</organism>
<dbReference type="EMBL" id="CP000155">
    <property type="protein sequence ID" value="ABC30856.1"/>
    <property type="molecule type" value="Genomic_DNA"/>
</dbReference>
<dbReference type="AlphaFoldDB" id="Q2SER8"/>
<dbReference type="InterPro" id="IPR002641">
    <property type="entry name" value="PNPLA_dom"/>
</dbReference>
<keyword evidence="3" id="KW-0732">Signal</keyword>
<name>Q2SER8_HAHCH</name>
<accession>Q2SER8</accession>
<evidence type="ECO:0000313" key="5">
    <source>
        <dbReference type="EMBL" id="ABC30856.1"/>
    </source>
</evidence>
<evidence type="ECO:0000256" key="3">
    <source>
        <dbReference type="SAM" id="SignalP"/>
    </source>
</evidence>
<dbReference type="PANTHER" id="PTHR10728">
    <property type="entry name" value="CYTOSOLIC PHOSPHOLIPASE A2"/>
    <property type="match status" value="1"/>
</dbReference>
<protein>
    <submittedName>
        <fullName evidence="5">Patatin-like phospholipase family protein</fullName>
    </submittedName>
</protein>
<dbReference type="GO" id="GO:0005829">
    <property type="term" value="C:cytosol"/>
    <property type="evidence" value="ECO:0007669"/>
    <property type="project" value="TreeGrafter"/>
</dbReference>
<sequence length="467" mass="52771">MYSLVRSSSVLILLAALCSGCASQFKPQNEPIKSYNRDHAYRFRTYQQDNDLGETLLILAFSGGGTRASALSYGVMEELKDTRIEIEGVKTRLLDEVDYISAVSGGSFTAAYYGLFGDKLFSDYEKVFLRQSVQGALLWQLLSPGYWWRSLFTRFDRTEMAVEYYDNYIFKGKTFGDIPLSRRPFININATDLSQGNRFSFDQDTFDLLCSDLDTFNVARAVTASSAVPVAFPSIVLKNHGGGCDLSESAMFRMLNESKPLDIRQRELVSGLLSYNDSKQHPYIHLVDGGISDNLGLRGVIDGLQLAELENVAQDQTKKVKRVAVILVNAEVRPKRGIDESPNKPSITDTIDAVTNAQIQRYNVESRAILQDQDDRIVRGFQRFGRIPYYFIEVNFQSFSSPSLKEFFNALPTSLELSNREIDTLIQAGRSLLRNSEEYSEFLENFTTEMPDGHIEIRIDDLTDEDE</sequence>
<evidence type="ECO:0000256" key="2">
    <source>
        <dbReference type="PROSITE-ProRule" id="PRU01161"/>
    </source>
</evidence>
<dbReference type="eggNOG" id="COG1752">
    <property type="taxonomic scope" value="Bacteria"/>
</dbReference>
<keyword evidence="6" id="KW-1185">Reference proteome</keyword>
<comment type="caution">
    <text evidence="2">Lacks conserved residue(s) required for the propagation of feature annotation.</text>
</comment>
<dbReference type="SUPFAM" id="SSF52151">
    <property type="entry name" value="FabD/lysophospholipase-like"/>
    <property type="match status" value="1"/>
</dbReference>
<evidence type="ECO:0000313" key="6">
    <source>
        <dbReference type="Proteomes" id="UP000000238"/>
    </source>
</evidence>
<feature type="signal peptide" evidence="3">
    <location>
        <begin position="1"/>
        <end position="22"/>
    </location>
</feature>
<gene>
    <name evidence="5" type="ordered locus">HCH_04146</name>
</gene>
<reference evidence="5 6" key="1">
    <citation type="journal article" date="2005" name="Nucleic Acids Res.">
        <title>Genomic blueprint of Hahella chejuensis, a marine microbe producing an algicidal agent.</title>
        <authorList>
            <person name="Jeong H."/>
            <person name="Yim J.H."/>
            <person name="Lee C."/>
            <person name="Choi S.-H."/>
            <person name="Park Y.K."/>
            <person name="Yoon S.H."/>
            <person name="Hur C.-G."/>
            <person name="Kang H.-Y."/>
            <person name="Kim D."/>
            <person name="Lee H.H."/>
            <person name="Park K.H."/>
            <person name="Park S.-H."/>
            <person name="Park H.-S."/>
            <person name="Lee H.K."/>
            <person name="Oh T.K."/>
            <person name="Kim J.F."/>
        </authorList>
    </citation>
    <scope>NUCLEOTIDE SEQUENCE [LARGE SCALE GENOMIC DNA]</scope>
    <source>
        <strain evidence="5 6">KCTC 2396</strain>
    </source>
</reference>
<dbReference type="Proteomes" id="UP000000238">
    <property type="component" value="Chromosome"/>
</dbReference>
<dbReference type="GO" id="GO:0046475">
    <property type="term" value="P:glycerophospholipid catabolic process"/>
    <property type="evidence" value="ECO:0007669"/>
    <property type="project" value="TreeGrafter"/>
</dbReference>
<dbReference type="Pfam" id="PF01734">
    <property type="entry name" value="Patatin"/>
    <property type="match status" value="1"/>
</dbReference>
<dbReference type="GO" id="GO:0004623">
    <property type="term" value="F:phospholipase A2 activity"/>
    <property type="evidence" value="ECO:0007669"/>
    <property type="project" value="TreeGrafter"/>
</dbReference>
<dbReference type="PANTHER" id="PTHR10728:SF40">
    <property type="entry name" value="PATATIN FAMILY PROTEIN"/>
    <property type="match status" value="1"/>
</dbReference>
<dbReference type="STRING" id="349521.HCH_04146"/>
<keyword evidence="1" id="KW-0443">Lipid metabolism</keyword>